<reference evidence="3" key="3">
    <citation type="submission" date="2020-12" db="UniProtKB">
        <authorList>
            <consortium name="EnsemblPlants"/>
        </authorList>
    </citation>
    <scope>IDENTIFICATION</scope>
</reference>
<proteinExistence type="predicted"/>
<dbReference type="EMBL" id="ABEU02000018">
    <property type="protein sequence ID" value="PNR34782.1"/>
    <property type="molecule type" value="Genomic_DNA"/>
</dbReference>
<keyword evidence="1" id="KW-0175">Coiled coil</keyword>
<sequence>MKRPLLQSGSLVMHETVAAQELDDKRMKALREAEALVQREQEKFTQSSQRPSPQA</sequence>
<feature type="coiled-coil region" evidence="1">
    <location>
        <begin position="19"/>
        <end position="50"/>
    </location>
</feature>
<protein>
    <submittedName>
        <fullName evidence="2 3">Uncharacterized protein</fullName>
    </submittedName>
</protein>
<evidence type="ECO:0000256" key="1">
    <source>
        <dbReference type="SAM" id="Coils"/>
    </source>
</evidence>
<dbReference type="InParanoid" id="A0A2K1IZR8"/>
<name>A0A2K1IZR8_PHYPA</name>
<keyword evidence="4" id="KW-1185">Reference proteome</keyword>
<evidence type="ECO:0000313" key="2">
    <source>
        <dbReference type="EMBL" id="PNR34782.1"/>
    </source>
</evidence>
<reference evidence="2 4" key="2">
    <citation type="journal article" date="2018" name="Plant J.">
        <title>The Physcomitrella patens chromosome-scale assembly reveals moss genome structure and evolution.</title>
        <authorList>
            <person name="Lang D."/>
            <person name="Ullrich K.K."/>
            <person name="Murat F."/>
            <person name="Fuchs J."/>
            <person name="Jenkins J."/>
            <person name="Haas F.B."/>
            <person name="Piednoel M."/>
            <person name="Gundlach H."/>
            <person name="Van Bel M."/>
            <person name="Meyberg R."/>
            <person name="Vives C."/>
            <person name="Morata J."/>
            <person name="Symeonidi A."/>
            <person name="Hiss M."/>
            <person name="Muchero W."/>
            <person name="Kamisugi Y."/>
            <person name="Saleh O."/>
            <person name="Blanc G."/>
            <person name="Decker E.L."/>
            <person name="van Gessel N."/>
            <person name="Grimwood J."/>
            <person name="Hayes R.D."/>
            <person name="Graham S.W."/>
            <person name="Gunter L.E."/>
            <person name="McDaniel S.F."/>
            <person name="Hoernstein S.N.W."/>
            <person name="Larsson A."/>
            <person name="Li F.W."/>
            <person name="Perroud P.F."/>
            <person name="Phillips J."/>
            <person name="Ranjan P."/>
            <person name="Rokshar D.S."/>
            <person name="Rothfels C.J."/>
            <person name="Schneider L."/>
            <person name="Shu S."/>
            <person name="Stevenson D.W."/>
            <person name="Thummler F."/>
            <person name="Tillich M."/>
            <person name="Villarreal Aguilar J.C."/>
            <person name="Widiez T."/>
            <person name="Wong G.K."/>
            <person name="Wymore A."/>
            <person name="Zhang Y."/>
            <person name="Zimmer A.D."/>
            <person name="Quatrano R.S."/>
            <person name="Mayer K.F.X."/>
            <person name="Goodstein D."/>
            <person name="Casacuberta J.M."/>
            <person name="Vandepoele K."/>
            <person name="Reski R."/>
            <person name="Cuming A.C."/>
            <person name="Tuskan G.A."/>
            <person name="Maumus F."/>
            <person name="Salse J."/>
            <person name="Schmutz J."/>
            <person name="Rensing S.A."/>
        </authorList>
    </citation>
    <scope>NUCLEOTIDE SEQUENCE [LARGE SCALE GENOMIC DNA]</scope>
    <source>
        <strain evidence="3 4">cv. Gransden 2004</strain>
    </source>
</reference>
<accession>A0A2K1IZR8</accession>
<evidence type="ECO:0000313" key="3">
    <source>
        <dbReference type="EnsemblPlants" id="Pp3c18_3240V3.1"/>
    </source>
</evidence>
<evidence type="ECO:0000313" key="4">
    <source>
        <dbReference type="Proteomes" id="UP000006727"/>
    </source>
</evidence>
<dbReference type="PaxDb" id="3218-PP1S17_206V6.1"/>
<reference evidence="2 4" key="1">
    <citation type="journal article" date="2008" name="Science">
        <title>The Physcomitrella genome reveals evolutionary insights into the conquest of land by plants.</title>
        <authorList>
            <person name="Rensing S."/>
            <person name="Lang D."/>
            <person name="Zimmer A."/>
            <person name="Terry A."/>
            <person name="Salamov A."/>
            <person name="Shapiro H."/>
            <person name="Nishiyama T."/>
            <person name="Perroud P.-F."/>
            <person name="Lindquist E."/>
            <person name="Kamisugi Y."/>
            <person name="Tanahashi T."/>
            <person name="Sakakibara K."/>
            <person name="Fujita T."/>
            <person name="Oishi K."/>
            <person name="Shin-I T."/>
            <person name="Kuroki Y."/>
            <person name="Toyoda A."/>
            <person name="Suzuki Y."/>
            <person name="Hashimoto A."/>
            <person name="Yamaguchi K."/>
            <person name="Sugano A."/>
            <person name="Kohara Y."/>
            <person name="Fujiyama A."/>
            <person name="Anterola A."/>
            <person name="Aoki S."/>
            <person name="Ashton N."/>
            <person name="Barbazuk W.B."/>
            <person name="Barker E."/>
            <person name="Bennetzen J."/>
            <person name="Bezanilla M."/>
            <person name="Blankenship R."/>
            <person name="Cho S.H."/>
            <person name="Dutcher S."/>
            <person name="Estelle M."/>
            <person name="Fawcett J.A."/>
            <person name="Gundlach H."/>
            <person name="Hanada K."/>
            <person name="Heyl A."/>
            <person name="Hicks K.A."/>
            <person name="Hugh J."/>
            <person name="Lohr M."/>
            <person name="Mayer K."/>
            <person name="Melkozernov A."/>
            <person name="Murata T."/>
            <person name="Nelson D."/>
            <person name="Pils B."/>
            <person name="Prigge M."/>
            <person name="Reiss B."/>
            <person name="Renner T."/>
            <person name="Rombauts S."/>
            <person name="Rushton P."/>
            <person name="Sanderfoot A."/>
            <person name="Schween G."/>
            <person name="Shiu S.-H."/>
            <person name="Stueber K."/>
            <person name="Theodoulou F.L."/>
            <person name="Tu H."/>
            <person name="Van de Peer Y."/>
            <person name="Verrier P.J."/>
            <person name="Waters E."/>
            <person name="Wood A."/>
            <person name="Yang L."/>
            <person name="Cove D."/>
            <person name="Cuming A."/>
            <person name="Hasebe M."/>
            <person name="Lucas S."/>
            <person name="Mishler D.B."/>
            <person name="Reski R."/>
            <person name="Grigoriev I."/>
            <person name="Quatrano R.S."/>
            <person name="Boore J.L."/>
        </authorList>
    </citation>
    <scope>NUCLEOTIDE SEQUENCE [LARGE SCALE GENOMIC DNA]</scope>
    <source>
        <strain evidence="3 4">cv. Gransden 2004</strain>
    </source>
</reference>
<dbReference type="EnsemblPlants" id="Pp3c18_3240V3.1">
    <property type="protein sequence ID" value="Pp3c18_3240V3.1"/>
    <property type="gene ID" value="Pp3c18_3240"/>
</dbReference>
<dbReference type="Gramene" id="Pp3c18_3240V3.1">
    <property type="protein sequence ID" value="Pp3c18_3240V3.1"/>
    <property type="gene ID" value="Pp3c18_3240"/>
</dbReference>
<dbReference type="Proteomes" id="UP000006727">
    <property type="component" value="Chromosome 18"/>
</dbReference>
<gene>
    <name evidence="2" type="ORF">PHYPA_022680</name>
</gene>
<dbReference type="AlphaFoldDB" id="A0A2K1IZR8"/>
<organism evidence="2">
    <name type="scientific">Physcomitrium patens</name>
    <name type="common">Spreading-leaved earth moss</name>
    <name type="synonym">Physcomitrella patens</name>
    <dbReference type="NCBI Taxonomy" id="3218"/>
    <lineage>
        <taxon>Eukaryota</taxon>
        <taxon>Viridiplantae</taxon>
        <taxon>Streptophyta</taxon>
        <taxon>Embryophyta</taxon>
        <taxon>Bryophyta</taxon>
        <taxon>Bryophytina</taxon>
        <taxon>Bryopsida</taxon>
        <taxon>Funariidae</taxon>
        <taxon>Funariales</taxon>
        <taxon>Funariaceae</taxon>
        <taxon>Physcomitrium</taxon>
    </lineage>
</organism>